<protein>
    <submittedName>
        <fullName evidence="1">Uncharacterized protein</fullName>
    </submittedName>
</protein>
<sequence length="311" mass="35682">MRDMTVARDGMTGMRTDQEVIEARKRELGARIGRGRGIEMMRSEEVHRRMTGIGDDIDHDPDLHAKNATAKETTIVVVNVHPRHPPLHPGRPVHQNQARKQSRKRREKGGVESVKRRRNAGRRTVLLTLHYVLTGETSEEGAQAREEGEKAVTSQWGTYGIIDASDQPNKEPEFRAWLVEERHINPETLVKDKERKEFLRFVEDFNTATLPHEKYYDMEKYEIKMRLIRGGEAIPDMAGSSTYDPNADLAAHSNSLKRAPVETDSFLNKAQVEELRRVQSERSEVAQRKVLGMSVSKNMGVRHEEKNKLYR</sequence>
<reference evidence="1" key="1">
    <citation type="submission" date="2023-04" db="EMBL/GenBank/DDBJ databases">
        <title>Draft Genome sequencing of Naganishia species isolated from polar environments using Oxford Nanopore Technology.</title>
        <authorList>
            <person name="Leo P."/>
            <person name="Venkateswaran K."/>
        </authorList>
    </citation>
    <scope>NUCLEOTIDE SEQUENCE</scope>
    <source>
        <strain evidence="1">DBVPG 5303</strain>
    </source>
</reference>
<evidence type="ECO:0000313" key="2">
    <source>
        <dbReference type="Proteomes" id="UP001234202"/>
    </source>
</evidence>
<comment type="caution">
    <text evidence="1">The sequence shown here is derived from an EMBL/GenBank/DDBJ whole genome shotgun (WGS) entry which is preliminary data.</text>
</comment>
<dbReference type="EMBL" id="JASBWV010000003">
    <property type="protein sequence ID" value="KAJ9127013.1"/>
    <property type="molecule type" value="Genomic_DNA"/>
</dbReference>
<gene>
    <name evidence="1" type="ORF">QFC24_001244</name>
</gene>
<keyword evidence="2" id="KW-1185">Reference proteome</keyword>
<proteinExistence type="predicted"/>
<name>A0ACC2XSL6_9TREE</name>
<organism evidence="1 2">
    <name type="scientific">Naganishia onofrii</name>
    <dbReference type="NCBI Taxonomy" id="1851511"/>
    <lineage>
        <taxon>Eukaryota</taxon>
        <taxon>Fungi</taxon>
        <taxon>Dikarya</taxon>
        <taxon>Basidiomycota</taxon>
        <taxon>Agaricomycotina</taxon>
        <taxon>Tremellomycetes</taxon>
        <taxon>Filobasidiales</taxon>
        <taxon>Filobasidiaceae</taxon>
        <taxon>Naganishia</taxon>
    </lineage>
</organism>
<dbReference type="Proteomes" id="UP001234202">
    <property type="component" value="Unassembled WGS sequence"/>
</dbReference>
<evidence type="ECO:0000313" key="1">
    <source>
        <dbReference type="EMBL" id="KAJ9127013.1"/>
    </source>
</evidence>
<accession>A0ACC2XSL6</accession>